<dbReference type="GO" id="GO:0050545">
    <property type="term" value="F:sulfopyruvate decarboxylase activity"/>
    <property type="evidence" value="ECO:0007669"/>
    <property type="project" value="TreeGrafter"/>
</dbReference>
<accession>A0A3M8AZZ0</accession>
<dbReference type="PANTHER" id="PTHR37311:SF1">
    <property type="entry name" value="2-PHOSPHOSULFOLACTATE PHOSPHATASE-RELATED"/>
    <property type="match status" value="1"/>
</dbReference>
<evidence type="ECO:0000313" key="10">
    <source>
        <dbReference type="Proteomes" id="UP000276178"/>
    </source>
</evidence>
<dbReference type="GO" id="GO:0000287">
    <property type="term" value="F:magnesium ion binding"/>
    <property type="evidence" value="ECO:0007669"/>
    <property type="project" value="InterPro"/>
</dbReference>
<sequence>MSEASIFKQLDYTARFEWGYEGVEQLAPQSDIVVMIDVLSFCTCVDVVCGRGGIVYPYRMRDETAALYAREKGALLAGKRGEPVSLSPACLATIPAGSKLVLPSPNGSTCTVLAQQSGAVVVAGCLRNAAAVARFINAHKGTVSVIACGERWPNGALRPAIEDMLAAGAILDGLSGYQLSCEAQMAVAAFRAANEQLAAVLAESGSGRELAAKGYPQDVQIAAEWNRSQTVPLLGKDGGYVAASSALGSAPGFFA</sequence>
<comment type="catalytic activity">
    <reaction evidence="7">
        <text>(2R)-O-phospho-3-sulfolactate + H2O = (2R)-3-sulfolactate + phosphate</text>
        <dbReference type="Rhea" id="RHEA:23416"/>
        <dbReference type="ChEBI" id="CHEBI:15377"/>
        <dbReference type="ChEBI" id="CHEBI:15597"/>
        <dbReference type="ChEBI" id="CHEBI:43474"/>
        <dbReference type="ChEBI" id="CHEBI:58738"/>
        <dbReference type="EC" id="3.1.3.71"/>
    </reaction>
</comment>
<organism evidence="9 10">
    <name type="scientific">Brevibacillus agri</name>
    <dbReference type="NCBI Taxonomy" id="51101"/>
    <lineage>
        <taxon>Bacteria</taxon>
        <taxon>Bacillati</taxon>
        <taxon>Bacillota</taxon>
        <taxon>Bacilli</taxon>
        <taxon>Bacillales</taxon>
        <taxon>Paenibacillaceae</taxon>
        <taxon>Brevibacillus</taxon>
    </lineage>
</organism>
<keyword evidence="11" id="KW-1185">Reference proteome</keyword>
<dbReference type="EC" id="3.1.3.71" evidence="3"/>
<dbReference type="EMBL" id="BJOD01000022">
    <property type="protein sequence ID" value="GED26277.1"/>
    <property type="molecule type" value="Genomic_DNA"/>
</dbReference>
<evidence type="ECO:0000256" key="6">
    <source>
        <dbReference type="ARBA" id="ARBA00022842"/>
    </source>
</evidence>
<evidence type="ECO:0000256" key="1">
    <source>
        <dbReference type="ARBA" id="ARBA00001946"/>
    </source>
</evidence>
<evidence type="ECO:0000256" key="5">
    <source>
        <dbReference type="ARBA" id="ARBA00022801"/>
    </source>
</evidence>
<dbReference type="InterPro" id="IPR036702">
    <property type="entry name" value="ComB-like_sf"/>
</dbReference>
<gene>
    <name evidence="8" type="ORF">BAG01nite_23790</name>
    <name evidence="9" type="ORF">EB820_08970</name>
</gene>
<evidence type="ECO:0000256" key="4">
    <source>
        <dbReference type="ARBA" id="ARBA00021948"/>
    </source>
</evidence>
<dbReference type="InterPro" id="IPR005238">
    <property type="entry name" value="ComB-like"/>
</dbReference>
<evidence type="ECO:0000313" key="8">
    <source>
        <dbReference type="EMBL" id="GED26277.1"/>
    </source>
</evidence>
<keyword evidence="5 9" id="KW-0378">Hydrolase</keyword>
<dbReference type="Proteomes" id="UP000276178">
    <property type="component" value="Unassembled WGS sequence"/>
</dbReference>
<evidence type="ECO:0000313" key="11">
    <source>
        <dbReference type="Proteomes" id="UP000317180"/>
    </source>
</evidence>
<comment type="cofactor">
    <cofactor evidence="1">
        <name>Mg(2+)</name>
        <dbReference type="ChEBI" id="CHEBI:18420"/>
    </cofactor>
</comment>
<dbReference type="Proteomes" id="UP000317180">
    <property type="component" value="Unassembled WGS sequence"/>
</dbReference>
<name>A0A3M8AZZ0_9BACL</name>
<dbReference type="Gene3D" id="3.90.1560.10">
    <property type="entry name" value="ComB-like"/>
    <property type="match status" value="1"/>
</dbReference>
<comment type="similarity">
    <text evidence="2">Belongs to the ComB family.</text>
</comment>
<dbReference type="PANTHER" id="PTHR37311">
    <property type="entry name" value="2-PHOSPHOSULFOLACTATE PHOSPHATASE-RELATED"/>
    <property type="match status" value="1"/>
</dbReference>
<comment type="caution">
    <text evidence="9">The sequence shown here is derived from an EMBL/GenBank/DDBJ whole genome shotgun (WGS) entry which is preliminary data.</text>
</comment>
<reference evidence="8 11" key="2">
    <citation type="submission" date="2019-06" db="EMBL/GenBank/DDBJ databases">
        <title>Whole genome shotgun sequence of Brevibacillus agri NBRC 15538.</title>
        <authorList>
            <person name="Hosoyama A."/>
            <person name="Uohara A."/>
            <person name="Ohji S."/>
            <person name="Ichikawa N."/>
        </authorList>
    </citation>
    <scope>NUCLEOTIDE SEQUENCE [LARGE SCALE GENOMIC DNA]</scope>
    <source>
        <strain evidence="8 11">NBRC 15538</strain>
    </source>
</reference>
<dbReference type="SUPFAM" id="SSF142823">
    <property type="entry name" value="ComB-like"/>
    <property type="match status" value="1"/>
</dbReference>
<evidence type="ECO:0000313" key="9">
    <source>
        <dbReference type="EMBL" id="RNB56774.1"/>
    </source>
</evidence>
<keyword evidence="6" id="KW-0460">Magnesium</keyword>
<proteinExistence type="inferred from homology"/>
<dbReference type="OrthoDB" id="4913at2"/>
<evidence type="ECO:0000256" key="7">
    <source>
        <dbReference type="ARBA" id="ARBA00033711"/>
    </source>
</evidence>
<dbReference type="GO" id="GO:0050532">
    <property type="term" value="F:2-phosphosulfolactate phosphatase activity"/>
    <property type="evidence" value="ECO:0007669"/>
    <property type="project" value="UniProtKB-EC"/>
</dbReference>
<dbReference type="RefSeq" id="WP_122952759.1">
    <property type="nucleotide sequence ID" value="NZ_BJOD01000022.1"/>
</dbReference>
<dbReference type="Pfam" id="PF04029">
    <property type="entry name" value="2-ph_phosp"/>
    <property type="match status" value="1"/>
</dbReference>
<reference evidence="9 10" key="1">
    <citation type="submission" date="2018-10" db="EMBL/GenBank/DDBJ databases">
        <title>Phylogenomics of Brevibacillus.</title>
        <authorList>
            <person name="Dunlap C."/>
        </authorList>
    </citation>
    <scope>NUCLEOTIDE SEQUENCE [LARGE SCALE GENOMIC DNA]</scope>
    <source>
        <strain evidence="9 10">NRRL NRS 1219</strain>
    </source>
</reference>
<dbReference type="AlphaFoldDB" id="A0A3M8AZZ0"/>
<evidence type="ECO:0000256" key="3">
    <source>
        <dbReference type="ARBA" id="ARBA00012953"/>
    </source>
</evidence>
<evidence type="ECO:0000256" key="2">
    <source>
        <dbReference type="ARBA" id="ARBA00009997"/>
    </source>
</evidence>
<protein>
    <recommendedName>
        <fullName evidence="4">Probable 2-phosphosulfolactate phosphatase</fullName>
        <ecNumber evidence="3">3.1.3.71</ecNumber>
    </recommendedName>
</protein>
<dbReference type="EMBL" id="RHHN01000027">
    <property type="protein sequence ID" value="RNB56774.1"/>
    <property type="molecule type" value="Genomic_DNA"/>
</dbReference>
<dbReference type="GeneID" id="82811568"/>